<sequence length="169" mass="17669">LVAAGDPLQLPPVIATPAYLSLPAQPASAGGATHGSSAASGTASAGPLDSLLRPLFVRLSQIGHESHLLTYQYRCHPQLSGIANAAFYGGKLRDGCSASDRRPLLPCLPPLLFVEAQGQAQLDGFTRSSYNTAEAHIVSRTVAALLDNGVCAEEVGVICFYRAQVNTIR</sequence>
<dbReference type="EMBL" id="BMAR01000022">
    <property type="protein sequence ID" value="GFR48250.1"/>
    <property type="molecule type" value="Genomic_DNA"/>
</dbReference>
<dbReference type="Proteomes" id="UP001054857">
    <property type="component" value="Unassembled WGS sequence"/>
</dbReference>
<dbReference type="GO" id="GO:0016787">
    <property type="term" value="F:hydrolase activity"/>
    <property type="evidence" value="ECO:0007669"/>
    <property type="project" value="UniProtKB-KW"/>
</dbReference>
<dbReference type="PANTHER" id="PTHR43788">
    <property type="entry name" value="DNA2/NAM7 HELICASE FAMILY MEMBER"/>
    <property type="match status" value="1"/>
</dbReference>
<dbReference type="InterPro" id="IPR041679">
    <property type="entry name" value="DNA2/NAM7-like_C"/>
</dbReference>
<protein>
    <recommendedName>
        <fullName evidence="5">DNA2/NAM7 helicase-like C-terminal domain-containing protein</fullName>
    </recommendedName>
</protein>
<dbReference type="SUPFAM" id="SSF52540">
    <property type="entry name" value="P-loop containing nucleoside triphosphate hydrolases"/>
    <property type="match status" value="1"/>
</dbReference>
<name>A0AAD3DUC2_9CHLO</name>
<keyword evidence="4" id="KW-0067">ATP-binding</keyword>
<evidence type="ECO:0000259" key="5">
    <source>
        <dbReference type="Pfam" id="PF13087"/>
    </source>
</evidence>
<evidence type="ECO:0000256" key="2">
    <source>
        <dbReference type="ARBA" id="ARBA00022801"/>
    </source>
</evidence>
<feature type="domain" description="DNA2/NAM7 helicase-like C-terminal" evidence="5">
    <location>
        <begin position="53"/>
        <end position="169"/>
    </location>
</feature>
<keyword evidence="1" id="KW-0547">Nucleotide-binding</keyword>
<accession>A0AAD3DUC2</accession>
<comment type="caution">
    <text evidence="6">The sequence shown here is derived from an EMBL/GenBank/DDBJ whole genome shotgun (WGS) entry which is preliminary data.</text>
</comment>
<evidence type="ECO:0000313" key="6">
    <source>
        <dbReference type="EMBL" id="GFR48250.1"/>
    </source>
</evidence>
<dbReference type="PANTHER" id="PTHR43788:SF8">
    <property type="entry name" value="DNA-BINDING PROTEIN SMUBP-2"/>
    <property type="match status" value="1"/>
</dbReference>
<dbReference type="Pfam" id="PF13087">
    <property type="entry name" value="AAA_12"/>
    <property type="match status" value="1"/>
</dbReference>
<evidence type="ECO:0000256" key="4">
    <source>
        <dbReference type="ARBA" id="ARBA00022840"/>
    </source>
</evidence>
<dbReference type="AlphaFoldDB" id="A0AAD3DUC2"/>
<dbReference type="GO" id="GO:0043139">
    <property type="term" value="F:5'-3' DNA helicase activity"/>
    <property type="evidence" value="ECO:0007669"/>
    <property type="project" value="TreeGrafter"/>
</dbReference>
<evidence type="ECO:0000256" key="3">
    <source>
        <dbReference type="ARBA" id="ARBA00022806"/>
    </source>
</evidence>
<dbReference type="InterPro" id="IPR050534">
    <property type="entry name" value="Coronavir_polyprotein_1ab"/>
</dbReference>
<dbReference type="InterPro" id="IPR027417">
    <property type="entry name" value="P-loop_NTPase"/>
</dbReference>
<keyword evidence="3" id="KW-0347">Helicase</keyword>
<reference evidence="6 7" key="1">
    <citation type="journal article" date="2021" name="Sci. Rep.">
        <title>Genome sequencing of the multicellular alga Astrephomene provides insights into convergent evolution of germ-soma differentiation.</title>
        <authorList>
            <person name="Yamashita S."/>
            <person name="Yamamoto K."/>
            <person name="Matsuzaki R."/>
            <person name="Suzuki S."/>
            <person name="Yamaguchi H."/>
            <person name="Hirooka S."/>
            <person name="Minakuchi Y."/>
            <person name="Miyagishima S."/>
            <person name="Kawachi M."/>
            <person name="Toyoda A."/>
            <person name="Nozaki H."/>
        </authorList>
    </citation>
    <scope>NUCLEOTIDE SEQUENCE [LARGE SCALE GENOMIC DNA]</scope>
    <source>
        <strain evidence="6 7">NIES-4017</strain>
    </source>
</reference>
<dbReference type="Gene3D" id="3.40.50.300">
    <property type="entry name" value="P-loop containing nucleotide triphosphate hydrolases"/>
    <property type="match status" value="1"/>
</dbReference>
<organism evidence="6 7">
    <name type="scientific">Astrephomene gubernaculifera</name>
    <dbReference type="NCBI Taxonomy" id="47775"/>
    <lineage>
        <taxon>Eukaryota</taxon>
        <taxon>Viridiplantae</taxon>
        <taxon>Chlorophyta</taxon>
        <taxon>core chlorophytes</taxon>
        <taxon>Chlorophyceae</taxon>
        <taxon>CS clade</taxon>
        <taxon>Chlamydomonadales</taxon>
        <taxon>Astrephomenaceae</taxon>
        <taxon>Astrephomene</taxon>
    </lineage>
</organism>
<proteinExistence type="predicted"/>
<feature type="non-terminal residue" evidence="6">
    <location>
        <position position="169"/>
    </location>
</feature>
<feature type="non-terminal residue" evidence="6">
    <location>
        <position position="1"/>
    </location>
</feature>
<dbReference type="GO" id="GO:0005524">
    <property type="term" value="F:ATP binding"/>
    <property type="evidence" value="ECO:0007669"/>
    <property type="project" value="UniProtKB-KW"/>
</dbReference>
<evidence type="ECO:0000256" key="1">
    <source>
        <dbReference type="ARBA" id="ARBA00022741"/>
    </source>
</evidence>
<gene>
    <name evidence="6" type="ORF">Agub_g10115</name>
</gene>
<keyword evidence="2" id="KW-0378">Hydrolase</keyword>
<keyword evidence="7" id="KW-1185">Reference proteome</keyword>
<evidence type="ECO:0000313" key="7">
    <source>
        <dbReference type="Proteomes" id="UP001054857"/>
    </source>
</evidence>